<gene>
    <name evidence="7" type="ORF">AN963_13085</name>
</gene>
<evidence type="ECO:0000256" key="2">
    <source>
        <dbReference type="ARBA" id="ARBA00010742"/>
    </source>
</evidence>
<keyword evidence="8" id="KW-1185">Reference proteome</keyword>
<feature type="region of interest" description="Disordered" evidence="4">
    <location>
        <begin position="25"/>
        <end position="51"/>
    </location>
</feature>
<feature type="chain" id="PRO_5045242203" description="SsuA/THI5-like domain-containing protein" evidence="5">
    <location>
        <begin position="23"/>
        <end position="345"/>
    </location>
</feature>
<proteinExistence type="inferred from homology"/>
<feature type="signal peptide" evidence="5">
    <location>
        <begin position="1"/>
        <end position="22"/>
    </location>
</feature>
<comment type="subcellular location">
    <subcellularLocation>
        <location evidence="1">Periplasm</location>
    </subcellularLocation>
</comment>
<dbReference type="EMBL" id="LJJB01000010">
    <property type="protein sequence ID" value="KQL45950.1"/>
    <property type="molecule type" value="Genomic_DNA"/>
</dbReference>
<reference evidence="7 8" key="1">
    <citation type="submission" date="2015-09" db="EMBL/GenBank/DDBJ databases">
        <title>Genome sequencing project for genomic taxonomy and phylogenomics of Bacillus-like bacteria.</title>
        <authorList>
            <person name="Liu B."/>
            <person name="Wang J."/>
            <person name="Zhu Y."/>
            <person name="Liu G."/>
            <person name="Chen Q."/>
            <person name="Chen Z."/>
            <person name="Lan J."/>
            <person name="Che J."/>
            <person name="Ge C."/>
            <person name="Shi H."/>
            <person name="Pan Z."/>
            <person name="Liu X."/>
        </authorList>
    </citation>
    <scope>NUCLEOTIDE SEQUENCE [LARGE SCALE GENOMIC DNA]</scope>
    <source>
        <strain evidence="7 8">DSM 8552</strain>
    </source>
</reference>
<protein>
    <recommendedName>
        <fullName evidence="6">SsuA/THI5-like domain-containing protein</fullName>
    </recommendedName>
</protein>
<organism evidence="7 8">
    <name type="scientific">Brevibacillus choshinensis</name>
    <dbReference type="NCBI Taxonomy" id="54911"/>
    <lineage>
        <taxon>Bacteria</taxon>
        <taxon>Bacillati</taxon>
        <taxon>Bacillota</taxon>
        <taxon>Bacilli</taxon>
        <taxon>Bacillales</taxon>
        <taxon>Paenibacillaceae</taxon>
        <taxon>Brevibacillus</taxon>
    </lineage>
</organism>
<evidence type="ECO:0000256" key="1">
    <source>
        <dbReference type="ARBA" id="ARBA00004418"/>
    </source>
</evidence>
<dbReference type="Pfam" id="PF09084">
    <property type="entry name" value="NMT1"/>
    <property type="match status" value="1"/>
</dbReference>
<feature type="domain" description="SsuA/THI5-like" evidence="6">
    <location>
        <begin position="82"/>
        <end position="278"/>
    </location>
</feature>
<comment type="caution">
    <text evidence="7">The sequence shown here is derived from an EMBL/GenBank/DDBJ whole genome shotgun (WGS) entry which is preliminary data.</text>
</comment>
<evidence type="ECO:0000256" key="3">
    <source>
        <dbReference type="ARBA" id="ARBA00022729"/>
    </source>
</evidence>
<evidence type="ECO:0000259" key="6">
    <source>
        <dbReference type="Pfam" id="PF09084"/>
    </source>
</evidence>
<accession>A0ABR5N5P6</accession>
<name>A0ABR5N5P6_BRECH</name>
<dbReference type="PANTHER" id="PTHR30024">
    <property type="entry name" value="ALIPHATIC SULFONATES-BINDING PROTEIN-RELATED"/>
    <property type="match status" value="1"/>
</dbReference>
<dbReference type="Proteomes" id="UP000051063">
    <property type="component" value="Unassembled WGS sequence"/>
</dbReference>
<comment type="similarity">
    <text evidence="2">Belongs to the bacterial solute-binding protein SsuA/TauA family.</text>
</comment>
<sequence length="345" mass="37074">MRKSMGKIAMILGLAVGLTACGSGQSAQPSSGSASGGQPAAGGGSQPVEIRLGGGFSSEEPLWLMQVNPSLTPNQGKSYTLNITQFRANADRLNAYQANQIDVASIGQGATLVAASQGIPLKVIASVIKETPGKGFNTMFMALKDSGINSMADVKGKVIGIPDFKSPTDMWARAAIRSAGMDPDKDVKYAIIPIPSMTEAVKSKKIDIGMFPQPFGATALKAGEFKEVFNAKTGVQADEDFLSMMVNPEFLKNNEQAVKDFLSDYVAALKYYNENGTEARKLLIEKQKVKAEPDVYINLTDNNRSTDGKVDPEGWKAVQDILLQEKWIDKPVDLNAIIDMSYLPK</sequence>
<evidence type="ECO:0000256" key="4">
    <source>
        <dbReference type="SAM" id="MobiDB-lite"/>
    </source>
</evidence>
<dbReference type="PANTHER" id="PTHR30024:SF47">
    <property type="entry name" value="TAURINE-BINDING PERIPLASMIC PROTEIN"/>
    <property type="match status" value="1"/>
</dbReference>
<evidence type="ECO:0000313" key="8">
    <source>
        <dbReference type="Proteomes" id="UP000051063"/>
    </source>
</evidence>
<dbReference type="InterPro" id="IPR015168">
    <property type="entry name" value="SsuA/THI5"/>
</dbReference>
<evidence type="ECO:0000256" key="5">
    <source>
        <dbReference type="SAM" id="SignalP"/>
    </source>
</evidence>
<evidence type="ECO:0000313" key="7">
    <source>
        <dbReference type="EMBL" id="KQL45950.1"/>
    </source>
</evidence>
<dbReference type="SUPFAM" id="SSF53850">
    <property type="entry name" value="Periplasmic binding protein-like II"/>
    <property type="match status" value="1"/>
</dbReference>
<dbReference type="RefSeq" id="WP_055745019.1">
    <property type="nucleotide sequence ID" value="NZ_LJJB01000010.1"/>
</dbReference>
<keyword evidence="3 5" id="KW-0732">Signal</keyword>
<dbReference type="Gene3D" id="3.40.190.10">
    <property type="entry name" value="Periplasmic binding protein-like II"/>
    <property type="match status" value="2"/>
</dbReference>
<dbReference type="PROSITE" id="PS51257">
    <property type="entry name" value="PROKAR_LIPOPROTEIN"/>
    <property type="match status" value="1"/>
</dbReference>
<feature type="compositionally biased region" description="Low complexity" evidence="4">
    <location>
        <begin position="25"/>
        <end position="38"/>
    </location>
</feature>